<dbReference type="Proteomes" id="UP000664800">
    <property type="component" value="Unassembled WGS sequence"/>
</dbReference>
<organism evidence="3 4">
    <name type="scientific">Thiomonas arsenitoxydans (strain DSM 22701 / CIP 110005 / 3As)</name>
    <dbReference type="NCBI Taxonomy" id="426114"/>
    <lineage>
        <taxon>Bacteria</taxon>
        <taxon>Pseudomonadati</taxon>
        <taxon>Pseudomonadota</taxon>
        <taxon>Betaproteobacteria</taxon>
        <taxon>Burkholderiales</taxon>
        <taxon>Thiomonas</taxon>
    </lineage>
</organism>
<protein>
    <submittedName>
        <fullName evidence="3">OmpW family protein</fullName>
    </submittedName>
</protein>
<feature type="chain" id="PRO_5034272567" evidence="2">
    <location>
        <begin position="27"/>
        <end position="236"/>
    </location>
</feature>
<gene>
    <name evidence="3" type="ORF">J0I24_03775</name>
</gene>
<comment type="caution">
    <text evidence="3">The sequence shown here is derived from an EMBL/GenBank/DDBJ whole genome shotgun (WGS) entry which is preliminary data.</text>
</comment>
<dbReference type="EMBL" id="JAFKMR010000011">
    <property type="protein sequence ID" value="MBN8743405.1"/>
    <property type="molecule type" value="Genomic_DNA"/>
</dbReference>
<dbReference type="GO" id="GO:0009279">
    <property type="term" value="C:cell outer membrane"/>
    <property type="evidence" value="ECO:0007669"/>
    <property type="project" value="UniProtKB-SubCell"/>
</dbReference>
<dbReference type="PANTHER" id="PTHR36920:SF1">
    <property type="entry name" value="OUTER MEMBRANE PROTEIN W"/>
    <property type="match status" value="1"/>
</dbReference>
<reference evidence="3" key="1">
    <citation type="submission" date="2021-02" db="EMBL/GenBank/DDBJ databases">
        <title>Thiocyanate and organic carbon inputs drive convergent selection for specific autotrophic Afipia and Thiobacillus strains within complex microbiomes.</title>
        <authorList>
            <person name="Huddy R.J."/>
            <person name="Sachdeva R."/>
            <person name="Kadzinga F."/>
            <person name="Kantor R.S."/>
            <person name="Harrison S.T.L."/>
            <person name="Banfield J.F."/>
        </authorList>
    </citation>
    <scope>NUCLEOTIDE SEQUENCE</scope>
    <source>
        <strain evidence="3">SCN18_13_7_16_R3_B_64_19</strain>
    </source>
</reference>
<feature type="signal peptide" evidence="2">
    <location>
        <begin position="1"/>
        <end position="26"/>
    </location>
</feature>
<comment type="subcellular location">
    <subcellularLocation>
        <location evidence="1">Cell outer membrane</location>
    </subcellularLocation>
</comment>
<dbReference type="PANTHER" id="PTHR36920">
    <property type="match status" value="1"/>
</dbReference>
<name>A0A8I1STE4_THIA3</name>
<evidence type="ECO:0000313" key="4">
    <source>
        <dbReference type="Proteomes" id="UP000664800"/>
    </source>
</evidence>
<evidence type="ECO:0000256" key="2">
    <source>
        <dbReference type="SAM" id="SignalP"/>
    </source>
</evidence>
<dbReference type="InterPro" id="IPR011250">
    <property type="entry name" value="OMP/PagP_B-barrel"/>
</dbReference>
<evidence type="ECO:0000256" key="1">
    <source>
        <dbReference type="ARBA" id="ARBA00004442"/>
    </source>
</evidence>
<keyword evidence="2" id="KW-0732">Signal</keyword>
<dbReference type="Pfam" id="PF03922">
    <property type="entry name" value="OmpW"/>
    <property type="match status" value="1"/>
</dbReference>
<dbReference type="AlphaFoldDB" id="A0A8I1STE4"/>
<dbReference type="RefSeq" id="WP_276728137.1">
    <property type="nucleotide sequence ID" value="NZ_DAIPFP010000017.1"/>
</dbReference>
<evidence type="ECO:0000313" key="3">
    <source>
        <dbReference type="EMBL" id="MBN8743405.1"/>
    </source>
</evidence>
<dbReference type="GO" id="GO:0055085">
    <property type="term" value="P:transmembrane transport"/>
    <property type="evidence" value="ECO:0007669"/>
    <property type="project" value="TreeGrafter"/>
</dbReference>
<dbReference type="InterPro" id="IPR005618">
    <property type="entry name" value="OMPW"/>
</dbReference>
<dbReference type="SUPFAM" id="SSF56925">
    <property type="entry name" value="OMPA-like"/>
    <property type="match status" value="1"/>
</dbReference>
<sequence>MNALQRTVLGSIFSAASFALLPTAHADDFPKNIIYVGAAYLNNHPSQPNLSGYNTPPNLNLAEGNATTLGLGYVRNLPGPWSFELALGYPPTVRTYAEGSGWRTLSGVGVTDVDVYSPTAFINFHIRGKEAKWDPFVGLGVNYTWFRNTKALPPLEHAQGPTDIHLSSDLTWAAHIGLIYRFNSRWSLVSTVAYSDVRSTLTSTSYTRDRSVITSQASTNIKFNPVVYTLAVGYSF</sequence>
<proteinExistence type="predicted"/>
<accession>A0A8I1STE4</accession>
<dbReference type="Gene3D" id="2.40.160.20">
    <property type="match status" value="1"/>
</dbReference>